<organism evidence="2 3">
    <name type="scientific">Trichinella spiralis</name>
    <name type="common">Trichina worm</name>
    <dbReference type="NCBI Taxonomy" id="6334"/>
    <lineage>
        <taxon>Eukaryota</taxon>
        <taxon>Metazoa</taxon>
        <taxon>Ecdysozoa</taxon>
        <taxon>Nematoda</taxon>
        <taxon>Enoplea</taxon>
        <taxon>Dorylaimia</taxon>
        <taxon>Trichinellida</taxon>
        <taxon>Trichinellidae</taxon>
        <taxon>Trichinella</taxon>
    </lineage>
</organism>
<reference evidence="2 3" key="1">
    <citation type="submission" date="2015-01" db="EMBL/GenBank/DDBJ databases">
        <title>Evolution of Trichinella species and genotypes.</title>
        <authorList>
            <person name="Korhonen P.K."/>
            <person name="Edoardo P."/>
            <person name="Giuseppe L.R."/>
            <person name="Gasser R.B."/>
        </authorList>
    </citation>
    <scope>NUCLEOTIDE SEQUENCE [LARGE SCALE GENOMIC DNA]</scope>
    <source>
        <strain evidence="2">ISS3</strain>
    </source>
</reference>
<protein>
    <submittedName>
        <fullName evidence="2">Uncharacterized protein</fullName>
    </submittedName>
</protein>
<dbReference type="AlphaFoldDB" id="A0A0V1AME1"/>
<feature type="region of interest" description="Disordered" evidence="1">
    <location>
        <begin position="104"/>
        <end position="123"/>
    </location>
</feature>
<feature type="non-terminal residue" evidence="2">
    <location>
        <position position="184"/>
    </location>
</feature>
<evidence type="ECO:0000313" key="3">
    <source>
        <dbReference type="Proteomes" id="UP000054776"/>
    </source>
</evidence>
<comment type="caution">
    <text evidence="2">The sequence shown here is derived from an EMBL/GenBank/DDBJ whole genome shotgun (WGS) entry which is preliminary data.</text>
</comment>
<accession>A0A0V1AME1</accession>
<proteinExistence type="predicted"/>
<dbReference type="OrthoDB" id="5931448at2759"/>
<evidence type="ECO:0000256" key="1">
    <source>
        <dbReference type="SAM" id="MobiDB-lite"/>
    </source>
</evidence>
<keyword evidence="3" id="KW-1185">Reference proteome</keyword>
<name>A0A0V1AME1_TRISP</name>
<gene>
    <name evidence="2" type="ORF">T01_7694</name>
</gene>
<dbReference type="Proteomes" id="UP000054776">
    <property type="component" value="Unassembled WGS sequence"/>
</dbReference>
<dbReference type="EMBL" id="JYDH01000623">
    <property type="protein sequence ID" value="KRY26002.1"/>
    <property type="molecule type" value="Genomic_DNA"/>
</dbReference>
<feature type="compositionally biased region" description="Basic and acidic residues" evidence="1">
    <location>
        <begin position="114"/>
        <end position="123"/>
    </location>
</feature>
<dbReference type="InParanoid" id="A0A0V1AME1"/>
<sequence>GKGPTIQLSIPNCLAYGWINLENHRPDYSQHNLVPRTEMTEKGVISRSCVLYAQYAEAHRAQVPSEDALPDKDVLEALLKEWWSLVKEVSMTRIEAATILNEEEVGDASQQKPQLKEDSPPKSDNDILQLNCFGTKLRHVHLREELINITKLHYLRSCLSGPALKAIEGVTVCAPLKNRFHRLQ</sequence>
<evidence type="ECO:0000313" key="2">
    <source>
        <dbReference type="EMBL" id="KRY26002.1"/>
    </source>
</evidence>
<feature type="non-terminal residue" evidence="2">
    <location>
        <position position="1"/>
    </location>
</feature>